<dbReference type="Gene3D" id="3.90.1170.20">
    <property type="entry name" value="Quinolinate phosphoribosyl transferase, N-terminal domain"/>
    <property type="match status" value="1"/>
</dbReference>
<comment type="similarity">
    <text evidence="1 5">Belongs to the NadC/ModD family.</text>
</comment>
<dbReference type="InterPro" id="IPR022412">
    <property type="entry name" value="Quinolinate_PRibosylTrfase_N"/>
</dbReference>
<evidence type="ECO:0000259" key="7">
    <source>
        <dbReference type="Pfam" id="PF02749"/>
    </source>
</evidence>
<dbReference type="InterPro" id="IPR037128">
    <property type="entry name" value="Quinolinate_PRibosylTase_N_sf"/>
</dbReference>
<evidence type="ECO:0000259" key="6">
    <source>
        <dbReference type="Pfam" id="PF01729"/>
    </source>
</evidence>
<dbReference type="NCBIfam" id="TIGR01334">
    <property type="entry name" value="modD"/>
    <property type="match status" value="1"/>
</dbReference>
<accession>A0AAV5MYQ9</accession>
<keyword evidence="4 5" id="KW-0808">Transferase</keyword>
<feature type="domain" description="Quinolinate phosphoribosyl transferase N-terminal" evidence="7">
    <location>
        <begin position="21"/>
        <end position="104"/>
    </location>
</feature>
<dbReference type="FunFam" id="3.20.20.70:FF:000030">
    <property type="entry name" value="Nicotinate-nucleotide pyrophosphorylase, carboxylating"/>
    <property type="match status" value="1"/>
</dbReference>
<dbReference type="PANTHER" id="PTHR32179">
    <property type="entry name" value="NICOTINATE-NUCLEOTIDE PYROPHOSPHORYLASE [CARBOXYLATING]"/>
    <property type="match status" value="1"/>
</dbReference>
<dbReference type="Pfam" id="PF01729">
    <property type="entry name" value="QRPTase_C"/>
    <property type="match status" value="1"/>
</dbReference>
<dbReference type="GO" id="GO:0034213">
    <property type="term" value="P:quinolinate catabolic process"/>
    <property type="evidence" value="ECO:0007669"/>
    <property type="project" value="TreeGrafter"/>
</dbReference>
<dbReference type="InterPro" id="IPR027277">
    <property type="entry name" value="NadC/ModD"/>
</dbReference>
<evidence type="ECO:0000256" key="3">
    <source>
        <dbReference type="ARBA" id="ARBA00022676"/>
    </source>
</evidence>
<feature type="domain" description="Quinolinate phosphoribosyl transferase C-terminal" evidence="6">
    <location>
        <begin position="106"/>
        <end position="275"/>
    </location>
</feature>
<evidence type="ECO:0000256" key="1">
    <source>
        <dbReference type="ARBA" id="ARBA00009400"/>
    </source>
</evidence>
<dbReference type="InterPro" id="IPR002638">
    <property type="entry name" value="Quinolinate_PRibosylTrfase_C"/>
</dbReference>
<dbReference type="SUPFAM" id="SSF51690">
    <property type="entry name" value="Nicotinate/Quinolinate PRTase C-terminal domain-like"/>
    <property type="match status" value="1"/>
</dbReference>
<dbReference type="Gene3D" id="3.20.20.70">
    <property type="entry name" value="Aldolase class I"/>
    <property type="match status" value="1"/>
</dbReference>
<dbReference type="PIRSF" id="PIRSF006250">
    <property type="entry name" value="NadC_ModD"/>
    <property type="match status" value="1"/>
</dbReference>
<dbReference type="Proteomes" id="UP001058124">
    <property type="component" value="Unassembled WGS sequence"/>
</dbReference>
<protein>
    <recommendedName>
        <fullName evidence="2">Putative pyrophosphorylase ModD</fullName>
    </recommendedName>
</protein>
<dbReference type="GO" id="GO:0009435">
    <property type="term" value="P:NAD+ biosynthetic process"/>
    <property type="evidence" value="ECO:0007669"/>
    <property type="project" value="InterPro"/>
</dbReference>
<evidence type="ECO:0000256" key="4">
    <source>
        <dbReference type="ARBA" id="ARBA00022679"/>
    </source>
</evidence>
<dbReference type="InterPro" id="IPR006242">
    <property type="entry name" value="ModD"/>
</dbReference>
<dbReference type="Pfam" id="PF02749">
    <property type="entry name" value="QRPTase_N"/>
    <property type="match status" value="1"/>
</dbReference>
<dbReference type="CDD" id="cd01573">
    <property type="entry name" value="modD_like"/>
    <property type="match status" value="1"/>
</dbReference>
<sequence length="282" mass="30560">MFYISDDFIDRLLLDDVQQGDLTTRALGIGSVNGEMQFIRRQAGRVSGVFVASRILLKLGLTVDILASDGQNAQSGEVLLTAEGRADALHQGWKVAQNVLEWSCGVAQYMAEMTQRAQSVNPSVRIACTRKSIPATKALAIPAVLDGGGIIHRGGTAETVLLFANHRRFFSNPNDWAGMISRLRAQAPEKKIIVEADSEEEAMAALAGQPDIIQLDKFTLPQIRRLQDLVITTSSRCRLSVAGGVHQENVADYAATGVDLIVTSSPYYATPADVKVVLDPQR</sequence>
<dbReference type="EMBL" id="BRLH01000001">
    <property type="protein sequence ID" value="GKX54622.1"/>
    <property type="molecule type" value="Genomic_DNA"/>
</dbReference>
<organism evidence="8 9">
    <name type="scientific">Leminorella grimontii</name>
    <dbReference type="NCBI Taxonomy" id="82981"/>
    <lineage>
        <taxon>Bacteria</taxon>
        <taxon>Pseudomonadati</taxon>
        <taxon>Pseudomonadota</taxon>
        <taxon>Gammaproteobacteria</taxon>
        <taxon>Enterobacterales</taxon>
        <taxon>Budviciaceae</taxon>
        <taxon>Leminorella</taxon>
    </lineage>
</organism>
<dbReference type="GO" id="GO:0005737">
    <property type="term" value="C:cytoplasm"/>
    <property type="evidence" value="ECO:0007669"/>
    <property type="project" value="TreeGrafter"/>
</dbReference>
<dbReference type="GO" id="GO:0004514">
    <property type="term" value="F:nicotinate-nucleotide diphosphorylase (carboxylating) activity"/>
    <property type="evidence" value="ECO:0007669"/>
    <property type="project" value="InterPro"/>
</dbReference>
<name>A0AAV5MYQ9_9GAMM</name>
<comment type="caution">
    <text evidence="8">The sequence shown here is derived from an EMBL/GenBank/DDBJ whole genome shotgun (WGS) entry which is preliminary data.</text>
</comment>
<dbReference type="RefSeq" id="WP_027273164.1">
    <property type="nucleotide sequence ID" value="NZ_BRLH01000001.1"/>
</dbReference>
<gene>
    <name evidence="8" type="primary">modD</name>
    <name evidence="8" type="ORF">SOASR030_07340</name>
</gene>
<dbReference type="AlphaFoldDB" id="A0AAV5MYQ9"/>
<dbReference type="SUPFAM" id="SSF54675">
    <property type="entry name" value="Nicotinate/Quinolinate PRTase N-terminal domain-like"/>
    <property type="match status" value="1"/>
</dbReference>
<proteinExistence type="inferred from homology"/>
<keyword evidence="9" id="KW-1185">Reference proteome</keyword>
<keyword evidence="3 5" id="KW-0328">Glycosyltransferase</keyword>
<evidence type="ECO:0000313" key="9">
    <source>
        <dbReference type="Proteomes" id="UP001058124"/>
    </source>
</evidence>
<dbReference type="PANTHER" id="PTHR32179:SF4">
    <property type="entry name" value="PYROPHOSPHORYLASE MODD-RELATED"/>
    <property type="match status" value="1"/>
</dbReference>
<dbReference type="InterPro" id="IPR036068">
    <property type="entry name" value="Nicotinate_pribotase-like_C"/>
</dbReference>
<evidence type="ECO:0000256" key="5">
    <source>
        <dbReference type="PIRNR" id="PIRNR006250"/>
    </source>
</evidence>
<reference evidence="8" key="1">
    <citation type="submission" date="2022-06" db="EMBL/GenBank/DDBJ databases">
        <title>Draft genome sequences of Leminorella grimontii str. JCM5902.</title>
        <authorList>
            <person name="Wakabayashi Y."/>
            <person name="Kojima K."/>
        </authorList>
    </citation>
    <scope>NUCLEOTIDE SEQUENCE</scope>
    <source>
        <strain evidence="8">JCM 5902</strain>
    </source>
</reference>
<dbReference type="InterPro" id="IPR013785">
    <property type="entry name" value="Aldolase_TIM"/>
</dbReference>
<evidence type="ECO:0000313" key="8">
    <source>
        <dbReference type="EMBL" id="GKX54622.1"/>
    </source>
</evidence>
<evidence type="ECO:0000256" key="2">
    <source>
        <dbReference type="ARBA" id="ARBA00019205"/>
    </source>
</evidence>